<feature type="chain" id="PRO_5034230897" description="HMA domain-containing protein" evidence="4">
    <location>
        <begin position="21"/>
        <end position="173"/>
    </location>
</feature>
<dbReference type="PROSITE" id="PS01047">
    <property type="entry name" value="HMA_1"/>
    <property type="match status" value="2"/>
</dbReference>
<protein>
    <recommendedName>
        <fullName evidence="5">HMA domain-containing protein</fullName>
    </recommendedName>
</protein>
<dbReference type="Pfam" id="PF00403">
    <property type="entry name" value="HMA"/>
    <property type="match status" value="2"/>
</dbReference>
<feature type="domain" description="HMA" evidence="5">
    <location>
        <begin position="18"/>
        <end position="84"/>
    </location>
</feature>
<dbReference type="Proteomes" id="UP000694620">
    <property type="component" value="Chromosome 4"/>
</dbReference>
<keyword evidence="2" id="KW-0187">Copper transport</keyword>
<dbReference type="PANTHER" id="PTHR46594">
    <property type="entry name" value="P-TYPE CATION-TRANSPORTING ATPASE"/>
    <property type="match status" value="1"/>
</dbReference>
<dbReference type="PRINTS" id="PR00942">
    <property type="entry name" value="CUATPASEI"/>
</dbReference>
<keyword evidence="2" id="KW-0813">Transport</keyword>
<evidence type="ECO:0000256" key="2">
    <source>
        <dbReference type="ARBA" id="ARBA00022796"/>
    </source>
</evidence>
<feature type="domain" description="HMA" evidence="5">
    <location>
        <begin position="116"/>
        <end position="173"/>
    </location>
</feature>
<dbReference type="SUPFAM" id="SSF55008">
    <property type="entry name" value="HMA, heavy metal-associated domain"/>
    <property type="match status" value="2"/>
</dbReference>
<keyword evidence="7" id="KW-1185">Reference proteome</keyword>
<evidence type="ECO:0000256" key="1">
    <source>
        <dbReference type="ARBA" id="ARBA00022723"/>
    </source>
</evidence>
<dbReference type="GO" id="GO:0005507">
    <property type="term" value="F:copper ion binding"/>
    <property type="evidence" value="ECO:0007669"/>
    <property type="project" value="InterPro"/>
</dbReference>
<keyword evidence="1" id="KW-0479">Metal-binding</keyword>
<dbReference type="FunFam" id="3.30.70.100:FF:000001">
    <property type="entry name" value="ATPase copper transporting beta"/>
    <property type="match status" value="2"/>
</dbReference>
<evidence type="ECO:0000313" key="7">
    <source>
        <dbReference type="Proteomes" id="UP000694620"/>
    </source>
</evidence>
<evidence type="ECO:0000259" key="5">
    <source>
        <dbReference type="PROSITE" id="PS50846"/>
    </source>
</evidence>
<accession>A0A8C4RZ67</accession>
<evidence type="ECO:0000256" key="4">
    <source>
        <dbReference type="SAM" id="SignalP"/>
    </source>
</evidence>
<dbReference type="InterPro" id="IPR006122">
    <property type="entry name" value="HMA_Cu_ion-bd"/>
</dbReference>
<dbReference type="GO" id="GO:0006825">
    <property type="term" value="P:copper ion transport"/>
    <property type="evidence" value="ECO:0007669"/>
    <property type="project" value="UniProtKB-KW"/>
</dbReference>
<reference evidence="6" key="1">
    <citation type="submission" date="2021-06" db="EMBL/GenBank/DDBJ databases">
        <authorList>
            <consortium name="Wellcome Sanger Institute Data Sharing"/>
        </authorList>
    </citation>
    <scope>NUCLEOTIDE SEQUENCE [LARGE SCALE GENOMIC DNA]</scope>
</reference>
<dbReference type="CDD" id="cd00371">
    <property type="entry name" value="HMA"/>
    <property type="match status" value="2"/>
</dbReference>
<dbReference type="InterPro" id="IPR017969">
    <property type="entry name" value="Heavy-metal-associated_CS"/>
</dbReference>
<keyword evidence="2" id="KW-0406">Ion transport</keyword>
<keyword evidence="4" id="KW-0732">Signal</keyword>
<dbReference type="InterPro" id="IPR006121">
    <property type="entry name" value="HMA_dom"/>
</dbReference>
<dbReference type="InterPro" id="IPR036163">
    <property type="entry name" value="HMA_dom_sf"/>
</dbReference>
<organism evidence="6 7">
    <name type="scientific">Erpetoichthys calabaricus</name>
    <name type="common">Rope fish</name>
    <name type="synonym">Calamoichthys calabaricus</name>
    <dbReference type="NCBI Taxonomy" id="27687"/>
    <lineage>
        <taxon>Eukaryota</taxon>
        <taxon>Metazoa</taxon>
        <taxon>Chordata</taxon>
        <taxon>Craniata</taxon>
        <taxon>Vertebrata</taxon>
        <taxon>Euteleostomi</taxon>
        <taxon>Actinopterygii</taxon>
        <taxon>Polypteriformes</taxon>
        <taxon>Polypteridae</taxon>
        <taxon>Erpetoichthys</taxon>
    </lineage>
</organism>
<dbReference type="Ensembl" id="ENSECRT00000008917.1">
    <property type="protein sequence ID" value="ENSECRP00000008770.1"/>
    <property type="gene ID" value="ENSECRG00000005885.1"/>
</dbReference>
<dbReference type="NCBIfam" id="TIGR00003">
    <property type="entry name" value="copper ion binding protein"/>
    <property type="match status" value="1"/>
</dbReference>
<evidence type="ECO:0000313" key="6">
    <source>
        <dbReference type="Ensembl" id="ENSECRP00000008770.1"/>
    </source>
</evidence>
<keyword evidence="3" id="KW-0186">Copper</keyword>
<dbReference type="PROSITE" id="PS50846">
    <property type="entry name" value="HMA_2"/>
    <property type="match status" value="2"/>
</dbReference>
<evidence type="ECO:0000256" key="3">
    <source>
        <dbReference type="ARBA" id="ARBA00023008"/>
    </source>
</evidence>
<dbReference type="PANTHER" id="PTHR46594:SF4">
    <property type="entry name" value="P-TYPE CATION-TRANSPORTING ATPASE"/>
    <property type="match status" value="1"/>
</dbReference>
<name>A0A8C4RZ67_ERPCA</name>
<sequence length="173" mass="19262">MFSWWVSIVCSGFLPNICRFGDLVEGMTCQSCVNSIEGMIGKLKGVLRINVSLSSQEAIIVYLSDTIQPEELRRQIEDMGFVALLRNNLDSSDIESSQRNLSCPTLRIKKDQTKHQSAIIFIRGMTCNSCVQSIEEKISKMKGVHSIIISLVEEKATVDCHKGRGKSIGLFGF</sequence>
<dbReference type="GeneTree" id="ENSGT00940000155749"/>
<feature type="signal peptide" evidence="4">
    <location>
        <begin position="1"/>
        <end position="20"/>
    </location>
</feature>
<reference evidence="6" key="2">
    <citation type="submission" date="2025-08" db="UniProtKB">
        <authorList>
            <consortium name="Ensembl"/>
        </authorList>
    </citation>
    <scope>IDENTIFICATION</scope>
</reference>
<dbReference type="Gene3D" id="3.30.70.100">
    <property type="match status" value="2"/>
</dbReference>
<proteinExistence type="predicted"/>
<dbReference type="AlphaFoldDB" id="A0A8C4RZ67"/>
<reference evidence="6" key="3">
    <citation type="submission" date="2025-09" db="UniProtKB">
        <authorList>
            <consortium name="Ensembl"/>
        </authorList>
    </citation>
    <scope>IDENTIFICATION</scope>
</reference>